<keyword evidence="2" id="KW-0812">Transmembrane</keyword>
<dbReference type="RefSeq" id="XP_006814474.1">
    <property type="nucleotide sequence ID" value="XM_006814411.1"/>
</dbReference>
<gene>
    <name evidence="4" type="primary">LOC102804041</name>
</gene>
<feature type="region of interest" description="Disordered" evidence="1">
    <location>
        <begin position="63"/>
        <end position="91"/>
    </location>
</feature>
<feature type="transmembrane region" description="Helical" evidence="2">
    <location>
        <begin position="36"/>
        <end position="60"/>
    </location>
</feature>
<dbReference type="GeneID" id="102804041"/>
<name>A0ABM0M383_SACKO</name>
<dbReference type="PANTHER" id="PTHR44157">
    <property type="entry name" value="DNAJ HOMOLOG SUBFAMILY C MEMBER 11"/>
    <property type="match status" value="1"/>
</dbReference>
<evidence type="ECO:0000313" key="3">
    <source>
        <dbReference type="Proteomes" id="UP000694865"/>
    </source>
</evidence>
<dbReference type="InterPro" id="IPR052243">
    <property type="entry name" value="Mito_inner_membrane_organizer"/>
</dbReference>
<organism evidence="3 4">
    <name type="scientific">Saccoglossus kowalevskii</name>
    <name type="common">Acorn worm</name>
    <dbReference type="NCBI Taxonomy" id="10224"/>
    <lineage>
        <taxon>Eukaryota</taxon>
        <taxon>Metazoa</taxon>
        <taxon>Hemichordata</taxon>
        <taxon>Enteropneusta</taxon>
        <taxon>Harrimaniidae</taxon>
        <taxon>Saccoglossus</taxon>
    </lineage>
</organism>
<evidence type="ECO:0000256" key="2">
    <source>
        <dbReference type="SAM" id="Phobius"/>
    </source>
</evidence>
<dbReference type="Proteomes" id="UP000694865">
    <property type="component" value="Unplaced"/>
</dbReference>
<keyword evidence="3" id="KW-1185">Reference proteome</keyword>
<accession>A0ABM0M383</accession>
<evidence type="ECO:0000256" key="1">
    <source>
        <dbReference type="SAM" id="MobiDB-lite"/>
    </source>
</evidence>
<keyword evidence="2" id="KW-0472">Membrane</keyword>
<protein>
    <submittedName>
        <fullName evidence="4">DnaJ homolog subfamily C member 11-like</fullName>
    </submittedName>
</protein>
<evidence type="ECO:0000313" key="4">
    <source>
        <dbReference type="RefSeq" id="XP_006814474.1"/>
    </source>
</evidence>
<dbReference type="PANTHER" id="PTHR44157:SF1">
    <property type="entry name" value="DNAJ HOMOLOG SUBFAMILY C MEMBER 11"/>
    <property type="match status" value="1"/>
</dbReference>
<reference evidence="4" key="1">
    <citation type="submission" date="2025-08" db="UniProtKB">
        <authorList>
            <consortium name="RefSeq"/>
        </authorList>
    </citation>
    <scope>IDENTIFICATION</scope>
    <source>
        <tissue evidence="4">Testes</tissue>
    </source>
</reference>
<sequence length="91" mass="10502">MSIGIPLGITLKIKLNRGNQTYSFPVHLSDEINPVAIFYGTIVPITAFVLVKAFIVTPYLKRQKEKDAEKQRESQKERQTQRKREAETEVR</sequence>
<proteinExistence type="predicted"/>
<keyword evidence="2" id="KW-1133">Transmembrane helix</keyword>